<dbReference type="EMBL" id="ML995517">
    <property type="protein sequence ID" value="KAF2136562.1"/>
    <property type="molecule type" value="Genomic_DNA"/>
</dbReference>
<dbReference type="RefSeq" id="XP_033392280.1">
    <property type="nucleotide sequence ID" value="XM_033543623.1"/>
</dbReference>
<accession>A0A6A6AX60</accession>
<dbReference type="Gene3D" id="1.25.40.20">
    <property type="entry name" value="Ankyrin repeat-containing domain"/>
    <property type="match status" value="1"/>
</dbReference>
<dbReference type="InterPro" id="IPR050745">
    <property type="entry name" value="Multifunctional_regulatory"/>
</dbReference>
<feature type="repeat" description="ANK" evidence="3">
    <location>
        <begin position="193"/>
        <end position="225"/>
    </location>
</feature>
<dbReference type="Pfam" id="PF12796">
    <property type="entry name" value="Ank_2"/>
    <property type="match status" value="1"/>
</dbReference>
<evidence type="ECO:0000313" key="4">
    <source>
        <dbReference type="EMBL" id="KAF2136562.1"/>
    </source>
</evidence>
<reference evidence="4" key="1">
    <citation type="journal article" date="2020" name="Stud. Mycol.">
        <title>101 Dothideomycetes genomes: a test case for predicting lifestyles and emergence of pathogens.</title>
        <authorList>
            <person name="Haridas S."/>
            <person name="Albert R."/>
            <person name="Binder M."/>
            <person name="Bloem J."/>
            <person name="Labutti K."/>
            <person name="Salamov A."/>
            <person name="Andreopoulos B."/>
            <person name="Baker S."/>
            <person name="Barry K."/>
            <person name="Bills G."/>
            <person name="Bluhm B."/>
            <person name="Cannon C."/>
            <person name="Castanera R."/>
            <person name="Culley D."/>
            <person name="Daum C."/>
            <person name="Ezra D."/>
            <person name="Gonzalez J."/>
            <person name="Henrissat B."/>
            <person name="Kuo A."/>
            <person name="Liang C."/>
            <person name="Lipzen A."/>
            <person name="Lutzoni F."/>
            <person name="Magnuson J."/>
            <person name="Mondo S."/>
            <person name="Nolan M."/>
            <person name="Ohm R."/>
            <person name="Pangilinan J."/>
            <person name="Park H.-J."/>
            <person name="Ramirez L."/>
            <person name="Alfaro M."/>
            <person name="Sun H."/>
            <person name="Tritt A."/>
            <person name="Yoshinaga Y."/>
            <person name="Zwiers L.-H."/>
            <person name="Turgeon B."/>
            <person name="Goodwin S."/>
            <person name="Spatafora J."/>
            <person name="Crous P."/>
            <person name="Grigoriev I."/>
        </authorList>
    </citation>
    <scope>NUCLEOTIDE SEQUENCE</scope>
    <source>
        <strain evidence="4">CBS 121167</strain>
    </source>
</reference>
<dbReference type="OrthoDB" id="5369447at2759"/>
<evidence type="ECO:0000256" key="1">
    <source>
        <dbReference type="ARBA" id="ARBA00022737"/>
    </source>
</evidence>
<organism evidence="4 5">
    <name type="scientific">Aplosporella prunicola CBS 121167</name>
    <dbReference type="NCBI Taxonomy" id="1176127"/>
    <lineage>
        <taxon>Eukaryota</taxon>
        <taxon>Fungi</taxon>
        <taxon>Dikarya</taxon>
        <taxon>Ascomycota</taxon>
        <taxon>Pezizomycotina</taxon>
        <taxon>Dothideomycetes</taxon>
        <taxon>Dothideomycetes incertae sedis</taxon>
        <taxon>Botryosphaeriales</taxon>
        <taxon>Aplosporellaceae</taxon>
        <taxon>Aplosporella</taxon>
    </lineage>
</organism>
<dbReference type="PANTHER" id="PTHR24189:SF50">
    <property type="entry name" value="ANKYRIN REPEAT AND SOCS BOX PROTEIN 2"/>
    <property type="match status" value="1"/>
</dbReference>
<feature type="repeat" description="ANK" evidence="3">
    <location>
        <begin position="238"/>
        <end position="270"/>
    </location>
</feature>
<dbReference type="PANTHER" id="PTHR24189">
    <property type="entry name" value="MYOTROPHIN"/>
    <property type="match status" value="1"/>
</dbReference>
<dbReference type="SMART" id="SM00248">
    <property type="entry name" value="ANK"/>
    <property type="match status" value="4"/>
</dbReference>
<gene>
    <name evidence="4" type="ORF">K452DRAFT_313068</name>
</gene>
<dbReference type="SUPFAM" id="SSF48403">
    <property type="entry name" value="Ankyrin repeat"/>
    <property type="match status" value="1"/>
</dbReference>
<dbReference type="AlphaFoldDB" id="A0A6A6AX60"/>
<dbReference type="InterPro" id="IPR036770">
    <property type="entry name" value="Ankyrin_rpt-contain_sf"/>
</dbReference>
<dbReference type="InterPro" id="IPR002110">
    <property type="entry name" value="Ankyrin_rpt"/>
</dbReference>
<evidence type="ECO:0000256" key="2">
    <source>
        <dbReference type="ARBA" id="ARBA00023043"/>
    </source>
</evidence>
<dbReference type="PROSITE" id="PS50088">
    <property type="entry name" value="ANK_REPEAT"/>
    <property type="match status" value="2"/>
</dbReference>
<proteinExistence type="predicted"/>
<sequence>MAGQSNTLALQATDIDSSKLCKIAETAAKSGSIELLSQCYERGFWATKIHLAAAKNHIDTTYENEKEEEAVDFLLKNDYSNHVNAASKTDNKEVIDFLYKNGYSDTVNDQLERGFTTPLITNAFSRRKKTVRYLLDQGADPNIGPLGPPCAGGPKFSKSKKMKALAVAARMSSVEINDTEMLKILLNAGAETQGTAALHIASFLGSLPSMQCLIEHGADVNEVLEKEVSCQIPLHNKRLGTSLHWAIQGGNKDAVRFLLSKHPNLELQDNEGVSVKACLEVFDTALLEKHCSG</sequence>
<keyword evidence="2 3" id="KW-0040">ANK repeat</keyword>
<protein>
    <submittedName>
        <fullName evidence="4">Uncharacterized protein</fullName>
    </submittedName>
</protein>
<dbReference type="GeneID" id="54301120"/>
<keyword evidence="1" id="KW-0677">Repeat</keyword>
<dbReference type="Proteomes" id="UP000799438">
    <property type="component" value="Unassembled WGS sequence"/>
</dbReference>
<dbReference type="PROSITE" id="PS50297">
    <property type="entry name" value="ANK_REP_REGION"/>
    <property type="match status" value="1"/>
</dbReference>
<keyword evidence="5" id="KW-1185">Reference proteome</keyword>
<evidence type="ECO:0000313" key="5">
    <source>
        <dbReference type="Proteomes" id="UP000799438"/>
    </source>
</evidence>
<evidence type="ECO:0000256" key="3">
    <source>
        <dbReference type="PROSITE-ProRule" id="PRU00023"/>
    </source>
</evidence>
<name>A0A6A6AX60_9PEZI</name>